<dbReference type="InterPro" id="IPR002130">
    <property type="entry name" value="Cyclophilin-type_PPIase_dom"/>
</dbReference>
<evidence type="ECO:0000259" key="5">
    <source>
        <dbReference type="PROSITE" id="PS50072"/>
    </source>
</evidence>
<dbReference type="CDD" id="cd02947">
    <property type="entry name" value="TRX_family"/>
    <property type="match status" value="1"/>
</dbReference>
<dbReference type="PANTHER" id="PTHR45625">
    <property type="entry name" value="PEPTIDYL-PROLYL CIS-TRANS ISOMERASE-RELATED"/>
    <property type="match status" value="1"/>
</dbReference>
<dbReference type="PRINTS" id="PR00153">
    <property type="entry name" value="CSAPPISMRASE"/>
</dbReference>
<feature type="domain" description="PPIase cyclophilin-type" evidence="5">
    <location>
        <begin position="235"/>
        <end position="381"/>
    </location>
</feature>
<dbReference type="RefSeq" id="WP_146433560.1">
    <property type="nucleotide sequence ID" value="NZ_SJPF01000004.1"/>
</dbReference>
<dbReference type="InterPro" id="IPR029000">
    <property type="entry name" value="Cyclophilin-like_dom_sf"/>
</dbReference>
<dbReference type="OrthoDB" id="270889at2"/>
<comment type="caution">
    <text evidence="6">The sequence shown here is derived from an EMBL/GenBank/DDBJ whole genome shotgun (WGS) entry which is preliminary data.</text>
</comment>
<dbReference type="Gene3D" id="2.60.40.3440">
    <property type="match status" value="1"/>
</dbReference>
<reference evidence="6 7" key="1">
    <citation type="submission" date="2019-02" db="EMBL/GenBank/DDBJ databases">
        <title>Deep-cultivation of Planctomycetes and their phenomic and genomic characterization uncovers novel biology.</title>
        <authorList>
            <person name="Wiegand S."/>
            <person name="Jogler M."/>
            <person name="Boedeker C."/>
            <person name="Pinto D."/>
            <person name="Vollmers J."/>
            <person name="Rivas-Marin E."/>
            <person name="Kohn T."/>
            <person name="Peeters S.H."/>
            <person name="Heuer A."/>
            <person name="Rast P."/>
            <person name="Oberbeckmann S."/>
            <person name="Bunk B."/>
            <person name="Jeske O."/>
            <person name="Meyerdierks A."/>
            <person name="Storesund J.E."/>
            <person name="Kallscheuer N."/>
            <person name="Luecker S."/>
            <person name="Lage O.M."/>
            <person name="Pohl T."/>
            <person name="Merkel B.J."/>
            <person name="Hornburger P."/>
            <person name="Mueller R.-W."/>
            <person name="Bruemmer F."/>
            <person name="Labrenz M."/>
            <person name="Spormann A.M."/>
            <person name="Op Den Camp H."/>
            <person name="Overmann J."/>
            <person name="Amann R."/>
            <person name="Jetten M.S.M."/>
            <person name="Mascher T."/>
            <person name="Medema M.H."/>
            <person name="Devos D.P."/>
            <person name="Kaster A.-K."/>
            <person name="Ovreas L."/>
            <person name="Rohde M."/>
            <person name="Galperin M.Y."/>
            <person name="Jogler C."/>
        </authorList>
    </citation>
    <scope>NUCLEOTIDE SEQUENCE [LARGE SCALE GENOMIC DNA]</scope>
    <source>
        <strain evidence="6 7">Enr8</strain>
    </source>
</reference>
<sequence>MLPLEIAIFTFVGFVLCCGAILMVSRISQAKALPAKIGGNQRRKPGPHQVEALEVREVFDASGVELEGENIFIDGQFYANVDMVALAKAITATGAKFYGAVWCPHCTEQKQIFGEGGEYLPFVEVTNPDRTLNDLGSSLGITSLPTWIFADGRREEGTLTLAEVVQFSGVTVPTSTDPYIAEIDPVTLYSGEPLFLTLDGYSPTGQPLTYTVTSESGTVLSEVRQQTRSLRLTIKNFGVMEFQLLEDYASLATQQIISLVESGFYDGLVFHRIINDFMIQGGDPTGTGMGDGQTPEFNDQYDFDLRYNRAGTLGMAKSYDDTNTSQFFITENGDYRNSLDFRYTIFGYMTEGDAVREAISNIPTNASNYPSYAAVIEKAEIFYDRENALVKLDTFVSGIAGSDTLTVTATDASGNTFTRNVSVSYIPYSANKPAYLGPVPNMVVNPGNVRTFQLAGFDANGHTVRFLDKAGLDARGWAYEPHASNGLIYSVDNVSGTLTIQAPSNFRGEGQIIVAAYDGYASGSGDVDFQLITISASSAPVLVSDTFDTIAGSVNTLTPLANDTAAAPAFDLSTFELLDAPDGLQISVEGGVITYAPPLGFTGTFTLRYNVENIYGGFAADSAAITINVVANTQTVAGADAFQVDVASVAILDVLGNDRANKYWSTSAGLSIVSIGNSAAGATISIENGKLRYIPASGYTGLDTFSYSVTNGDTTAIGEVTVSVLEIEDISVTVTREKTTATSVDALPQNEAYLSEWDAFWVEIWANGDRISTQGVSAAALDLKFMPQLFSATAVEPGAGFEFNGTPAINGETGEITGLSAVATSSGLGAGNRVLLARVRFQPASGDGLAVDSDGLDFGSVFSVSNAQIQAPDTDLVNAQITSLPGVKILPVVYDLNDDGQIDLADIFTFANLYNNGAPAQSPLGDFDASGALTPYDVTLMLRELGESWVTVSSGSKLIYDFSYLEGAIAEEPLVASAFGLTSQPTTIETETVQPVMDAATAMIADAYSQLDVFNFTVATSFQIVDLPGSQLSYRHNGVIYLDIDAAGWGWFIDSTPTVNEEFTSSGDDAWAAIAAGDADGGIDLLSVILHELIGEGDEAQNPLFADTLAPSTRYLFAPEDLPVYQLLVDQAMAQA</sequence>
<dbReference type="PROSITE" id="PS00170">
    <property type="entry name" value="CSA_PPIASE_1"/>
    <property type="match status" value="1"/>
</dbReference>
<gene>
    <name evidence="6" type="ORF">Enr8_33600</name>
</gene>
<accession>A0A5C5V024</accession>
<dbReference type="PROSITE" id="PS00018">
    <property type="entry name" value="EF_HAND_1"/>
    <property type="match status" value="2"/>
</dbReference>
<dbReference type="GO" id="GO:0006457">
    <property type="term" value="P:protein folding"/>
    <property type="evidence" value="ECO:0007669"/>
    <property type="project" value="InterPro"/>
</dbReference>
<keyword evidence="3" id="KW-0697">Rotamase</keyword>
<dbReference type="GO" id="GO:0003755">
    <property type="term" value="F:peptidyl-prolyl cis-trans isomerase activity"/>
    <property type="evidence" value="ECO:0007669"/>
    <property type="project" value="UniProtKB-KW"/>
</dbReference>
<dbReference type="Proteomes" id="UP000318878">
    <property type="component" value="Unassembled WGS sequence"/>
</dbReference>
<dbReference type="Pfam" id="PF00160">
    <property type="entry name" value="Pro_isomerase"/>
    <property type="match status" value="1"/>
</dbReference>
<comment type="similarity">
    <text evidence="1">Belongs to the cyclophilin-type PPIase family.</text>
</comment>
<dbReference type="InterPro" id="IPR044666">
    <property type="entry name" value="Cyclophilin_A-like"/>
</dbReference>
<dbReference type="InterPro" id="IPR020892">
    <property type="entry name" value="Cyclophilin-type_PPIase_CS"/>
</dbReference>
<dbReference type="AlphaFoldDB" id="A0A5C5V024"/>
<dbReference type="CDD" id="cd00317">
    <property type="entry name" value="cyclophilin"/>
    <property type="match status" value="1"/>
</dbReference>
<keyword evidence="7" id="KW-1185">Reference proteome</keyword>
<evidence type="ECO:0000256" key="4">
    <source>
        <dbReference type="ARBA" id="ARBA00023235"/>
    </source>
</evidence>
<dbReference type="EC" id="5.2.1.8" evidence="2"/>
<dbReference type="Gene3D" id="3.40.30.10">
    <property type="entry name" value="Glutaredoxin"/>
    <property type="match status" value="1"/>
</dbReference>
<dbReference type="Gene3D" id="2.40.100.10">
    <property type="entry name" value="Cyclophilin-like"/>
    <property type="match status" value="1"/>
</dbReference>
<evidence type="ECO:0000313" key="7">
    <source>
        <dbReference type="Proteomes" id="UP000318878"/>
    </source>
</evidence>
<evidence type="ECO:0000313" key="6">
    <source>
        <dbReference type="EMBL" id="TWT31439.1"/>
    </source>
</evidence>
<keyword evidence="4 6" id="KW-0413">Isomerase</keyword>
<name>A0A5C5V024_9BACT</name>
<dbReference type="InterPro" id="IPR036249">
    <property type="entry name" value="Thioredoxin-like_sf"/>
</dbReference>
<dbReference type="EMBL" id="SJPF01000004">
    <property type="protein sequence ID" value="TWT31439.1"/>
    <property type="molecule type" value="Genomic_DNA"/>
</dbReference>
<dbReference type="Pfam" id="PF17963">
    <property type="entry name" value="Big_9"/>
    <property type="match status" value="2"/>
</dbReference>
<dbReference type="PANTHER" id="PTHR45625:SF4">
    <property type="entry name" value="PEPTIDYLPROLYL ISOMERASE DOMAIN AND WD REPEAT-CONTAINING PROTEIN 1"/>
    <property type="match status" value="1"/>
</dbReference>
<evidence type="ECO:0000256" key="3">
    <source>
        <dbReference type="ARBA" id="ARBA00023110"/>
    </source>
</evidence>
<evidence type="ECO:0000256" key="1">
    <source>
        <dbReference type="ARBA" id="ARBA00007365"/>
    </source>
</evidence>
<evidence type="ECO:0000256" key="2">
    <source>
        <dbReference type="ARBA" id="ARBA00013194"/>
    </source>
</evidence>
<dbReference type="InterPro" id="IPR018247">
    <property type="entry name" value="EF_Hand_1_Ca_BS"/>
</dbReference>
<organism evidence="6 7">
    <name type="scientific">Blastopirellula retiformator</name>
    <dbReference type="NCBI Taxonomy" id="2527970"/>
    <lineage>
        <taxon>Bacteria</taxon>
        <taxon>Pseudomonadati</taxon>
        <taxon>Planctomycetota</taxon>
        <taxon>Planctomycetia</taxon>
        <taxon>Pirellulales</taxon>
        <taxon>Pirellulaceae</taxon>
        <taxon>Blastopirellula</taxon>
    </lineage>
</organism>
<proteinExistence type="inferred from homology"/>
<dbReference type="SUPFAM" id="SSF52833">
    <property type="entry name" value="Thioredoxin-like"/>
    <property type="match status" value="1"/>
</dbReference>
<dbReference type="SUPFAM" id="SSF50891">
    <property type="entry name" value="Cyclophilin-like"/>
    <property type="match status" value="1"/>
</dbReference>
<protein>
    <recommendedName>
        <fullName evidence="2">peptidylprolyl isomerase</fullName>
        <ecNumber evidence="2">5.2.1.8</ecNumber>
    </recommendedName>
</protein>
<dbReference type="PROSITE" id="PS50072">
    <property type="entry name" value="CSA_PPIASE_2"/>
    <property type="match status" value="1"/>
</dbReference>